<keyword evidence="2" id="KW-0547">Nucleotide-binding</keyword>
<evidence type="ECO:0000256" key="2">
    <source>
        <dbReference type="PROSITE-ProRule" id="PRU00409"/>
    </source>
</evidence>
<dbReference type="PROSITE" id="PS50975">
    <property type="entry name" value="ATP_GRASP"/>
    <property type="match status" value="1"/>
</dbReference>
<organism evidence="4 5">
    <name type="scientific">Balneicella halophila</name>
    <dbReference type="NCBI Taxonomy" id="1537566"/>
    <lineage>
        <taxon>Bacteria</taxon>
        <taxon>Pseudomonadati</taxon>
        <taxon>Bacteroidota</taxon>
        <taxon>Bacteroidia</taxon>
        <taxon>Bacteroidales</taxon>
        <taxon>Balneicellaceae</taxon>
        <taxon>Balneicella</taxon>
    </lineage>
</organism>
<dbReference type="GO" id="GO:0005524">
    <property type="term" value="F:ATP binding"/>
    <property type="evidence" value="ECO:0007669"/>
    <property type="project" value="UniProtKB-UniRule"/>
</dbReference>
<dbReference type="Pfam" id="PF07478">
    <property type="entry name" value="Dala_Dala_lig_C"/>
    <property type="match status" value="1"/>
</dbReference>
<gene>
    <name evidence="4" type="ORF">C7377_1774</name>
</gene>
<keyword evidence="5" id="KW-1185">Reference proteome</keyword>
<dbReference type="Pfam" id="PF08443">
    <property type="entry name" value="RimK"/>
    <property type="match status" value="1"/>
</dbReference>
<dbReference type="RefSeq" id="WP_116496985.1">
    <property type="nucleotide sequence ID" value="NZ_QENZ01000006.1"/>
</dbReference>
<proteinExistence type="predicted"/>
<keyword evidence="2" id="KW-0067">ATP-binding</keyword>
<dbReference type="GO" id="GO:0009432">
    <property type="term" value="P:SOS response"/>
    <property type="evidence" value="ECO:0007669"/>
    <property type="project" value="TreeGrafter"/>
</dbReference>
<dbReference type="GO" id="GO:0005737">
    <property type="term" value="C:cytoplasm"/>
    <property type="evidence" value="ECO:0007669"/>
    <property type="project" value="TreeGrafter"/>
</dbReference>
<dbReference type="SUPFAM" id="SSF56059">
    <property type="entry name" value="Glutathione synthetase ATP-binding domain-like"/>
    <property type="match status" value="1"/>
</dbReference>
<dbReference type="GO" id="GO:0018169">
    <property type="term" value="F:ribosomal S6-glutamic acid ligase activity"/>
    <property type="evidence" value="ECO:0007669"/>
    <property type="project" value="TreeGrafter"/>
</dbReference>
<dbReference type="OrthoDB" id="9803907at2"/>
<evidence type="ECO:0000256" key="1">
    <source>
        <dbReference type="ARBA" id="ARBA00022598"/>
    </source>
</evidence>
<evidence type="ECO:0000259" key="3">
    <source>
        <dbReference type="PROSITE" id="PS50975"/>
    </source>
</evidence>
<accession>A0A7L4UMA3</accession>
<sequence length="334" mass="37841">MDYFESNYDFIPLEGYEDFEATTQLIIKELLNRDIEFEVLSTAQNLIVVYHENKEFIIKEGTISDANSLISFWISNDKWLTKLFLKRAGVNVAEGQLITDEKSFDNCSIEFPVVVKPKDTDHGIGITTNITDKESFERAVAKAFQYANQVIVERYFTGREYRFLVVENVVRAVAYRIPANVVGDGEKNIGELIKQKNKNRGNDYRTPLLKLEVDDEVERVLKSQNLNLHSIPDKNTLVSLRNNSNLSTGGDSIDVTDEMSDFYKEIAVKATQASGLKIAGVDIIIQNIDAEPSKTNHIVVELNAPAMLSMHSYPYKGKNRQVEKYVLDAILNSK</sequence>
<dbReference type="InterPro" id="IPR013651">
    <property type="entry name" value="ATP-grasp_RimK-type"/>
</dbReference>
<dbReference type="Gene3D" id="3.30.470.20">
    <property type="entry name" value="ATP-grasp fold, B domain"/>
    <property type="match status" value="2"/>
</dbReference>
<dbReference type="InterPro" id="IPR011761">
    <property type="entry name" value="ATP-grasp"/>
</dbReference>
<dbReference type="PANTHER" id="PTHR21621">
    <property type="entry name" value="RIBOSOMAL PROTEIN S6 MODIFICATION PROTEIN"/>
    <property type="match status" value="1"/>
</dbReference>
<dbReference type="PANTHER" id="PTHR21621:SF0">
    <property type="entry name" value="BETA-CITRYLGLUTAMATE SYNTHASE B-RELATED"/>
    <property type="match status" value="1"/>
</dbReference>
<comment type="caution">
    <text evidence="4">The sequence shown here is derived from an EMBL/GenBank/DDBJ whole genome shotgun (WGS) entry which is preliminary data.</text>
</comment>
<feature type="domain" description="ATP-grasp" evidence="3">
    <location>
        <begin position="82"/>
        <end position="331"/>
    </location>
</feature>
<dbReference type="InterPro" id="IPR011095">
    <property type="entry name" value="Dala_Dala_lig_C"/>
</dbReference>
<dbReference type="GO" id="GO:0046872">
    <property type="term" value="F:metal ion binding"/>
    <property type="evidence" value="ECO:0007669"/>
    <property type="project" value="InterPro"/>
</dbReference>
<dbReference type="GO" id="GO:0008716">
    <property type="term" value="F:D-alanine-D-alanine ligase activity"/>
    <property type="evidence" value="ECO:0007669"/>
    <property type="project" value="InterPro"/>
</dbReference>
<evidence type="ECO:0000313" key="5">
    <source>
        <dbReference type="Proteomes" id="UP000251835"/>
    </source>
</evidence>
<reference evidence="4 5" key="1">
    <citation type="submission" date="2018-05" db="EMBL/GenBank/DDBJ databases">
        <title>Genomic Encyclopedia of Type Strains, Phase IV (KMG-IV): sequencing the most valuable type-strain genomes for metagenomic binning, comparative biology and taxonomic classification.</title>
        <authorList>
            <person name="Goeker M."/>
        </authorList>
    </citation>
    <scope>NUCLEOTIDE SEQUENCE [LARGE SCALE GENOMIC DNA]</scope>
    <source>
        <strain evidence="4 5">DSM 28579</strain>
    </source>
</reference>
<keyword evidence="1 4" id="KW-0436">Ligase</keyword>
<dbReference type="EMBL" id="QENZ01000006">
    <property type="protein sequence ID" value="PVX49361.1"/>
    <property type="molecule type" value="Genomic_DNA"/>
</dbReference>
<evidence type="ECO:0000313" key="4">
    <source>
        <dbReference type="EMBL" id="PVX49361.1"/>
    </source>
</evidence>
<dbReference type="Proteomes" id="UP000251835">
    <property type="component" value="Unassembled WGS sequence"/>
</dbReference>
<name>A0A7L4UMA3_BALHA</name>
<protein>
    <submittedName>
        <fullName evidence="4">Glutamate--cysteine ligase</fullName>
    </submittedName>
</protein>
<dbReference type="AlphaFoldDB" id="A0A7L4UMA3"/>